<feature type="transmembrane region" description="Helical" evidence="1">
    <location>
        <begin position="104"/>
        <end position="129"/>
    </location>
</feature>
<dbReference type="AlphaFoldDB" id="A0A8J6PCM8"/>
<feature type="transmembrane region" description="Helical" evidence="1">
    <location>
        <begin position="65"/>
        <end position="83"/>
    </location>
</feature>
<feature type="transmembrane region" description="Helical" evidence="1">
    <location>
        <begin position="144"/>
        <end position="170"/>
    </location>
</feature>
<reference evidence="2" key="1">
    <citation type="submission" date="2020-08" db="EMBL/GenBank/DDBJ databases">
        <title>Genome public.</title>
        <authorList>
            <person name="Liu C."/>
            <person name="Sun Q."/>
        </authorList>
    </citation>
    <scope>NUCLEOTIDE SEQUENCE</scope>
    <source>
        <strain evidence="2">NSJ-15</strain>
    </source>
</reference>
<evidence type="ECO:0000313" key="2">
    <source>
        <dbReference type="EMBL" id="MBC8611887.1"/>
    </source>
</evidence>
<evidence type="ECO:0000313" key="3">
    <source>
        <dbReference type="Proteomes" id="UP000632659"/>
    </source>
</evidence>
<keyword evidence="1" id="KW-0472">Membrane</keyword>
<feature type="transmembrane region" description="Helical" evidence="1">
    <location>
        <begin position="198"/>
        <end position="218"/>
    </location>
</feature>
<gene>
    <name evidence="2" type="ORF">H8702_12385</name>
</gene>
<feature type="transmembrane region" description="Helical" evidence="1">
    <location>
        <begin position="224"/>
        <end position="245"/>
    </location>
</feature>
<feature type="transmembrane region" description="Helical" evidence="1">
    <location>
        <begin position="20"/>
        <end position="45"/>
    </location>
</feature>
<dbReference type="Proteomes" id="UP000632659">
    <property type="component" value="Unassembled WGS sequence"/>
</dbReference>
<proteinExistence type="predicted"/>
<dbReference type="RefSeq" id="WP_187536803.1">
    <property type="nucleotide sequence ID" value="NZ_JACRTL010000008.1"/>
</dbReference>
<keyword evidence="3" id="KW-1185">Reference proteome</keyword>
<evidence type="ECO:0000256" key="1">
    <source>
        <dbReference type="SAM" id="Phobius"/>
    </source>
</evidence>
<comment type="caution">
    <text evidence="2">The sequence shown here is derived from an EMBL/GenBank/DDBJ whole genome shotgun (WGS) entry which is preliminary data.</text>
</comment>
<name>A0A8J6PCM8_9FIRM</name>
<accession>A0A8J6PCM8</accession>
<organism evidence="2 3">
    <name type="scientific">Massiliimalia timonensis</name>
    <dbReference type="NCBI Taxonomy" id="1987501"/>
    <lineage>
        <taxon>Bacteria</taxon>
        <taxon>Bacillati</taxon>
        <taxon>Bacillota</taxon>
        <taxon>Clostridia</taxon>
        <taxon>Eubacteriales</taxon>
        <taxon>Oscillospiraceae</taxon>
        <taxon>Massiliimalia</taxon>
    </lineage>
</organism>
<keyword evidence="1" id="KW-0812">Transmembrane</keyword>
<protein>
    <submittedName>
        <fullName evidence="2">Uncharacterized protein</fullName>
    </submittedName>
</protein>
<sequence>MKQIVAQSRQILKNNIQPIFKLVGCYILWVILIRLLNFSIAYLLYIPTPSILDEFTLSSNIFIDPFLEFFYFLSFIGLRYALTKNKFNPKNIFRFYRIIRAKKYIIPYLFGAIPLFIVKLFSAILGIYISQYLEMYIGFIFDSYWIFFGLRAIFLIFMYPLLFIFVQVELETGKKTLRKKLNISCYIYKRCWIDFLKLWVRFWPWILGMIVVSFIVLYTTNSYYYFEICLYPLMGGAGIYVLPLLQLSQAQIIADRIINSGNR</sequence>
<dbReference type="EMBL" id="JACRTL010000008">
    <property type="protein sequence ID" value="MBC8611887.1"/>
    <property type="molecule type" value="Genomic_DNA"/>
</dbReference>
<keyword evidence="1" id="KW-1133">Transmembrane helix</keyword>